<reference evidence="8 9" key="1">
    <citation type="journal article" date="2022" name="Nat. Genet.">
        <title>Improved pea reference genome and pan-genome highlight genomic features and evolutionary characteristics.</title>
        <authorList>
            <person name="Yang T."/>
            <person name="Liu R."/>
            <person name="Luo Y."/>
            <person name="Hu S."/>
            <person name="Wang D."/>
            <person name="Wang C."/>
            <person name="Pandey M.K."/>
            <person name="Ge S."/>
            <person name="Xu Q."/>
            <person name="Li N."/>
            <person name="Li G."/>
            <person name="Huang Y."/>
            <person name="Saxena R.K."/>
            <person name="Ji Y."/>
            <person name="Li M."/>
            <person name="Yan X."/>
            <person name="He Y."/>
            <person name="Liu Y."/>
            <person name="Wang X."/>
            <person name="Xiang C."/>
            <person name="Varshney R.K."/>
            <person name="Ding H."/>
            <person name="Gao S."/>
            <person name="Zong X."/>
        </authorList>
    </citation>
    <scope>NUCLEOTIDE SEQUENCE [LARGE SCALE GENOMIC DNA]</scope>
    <source>
        <strain evidence="8 9">cv. Zhongwan 6</strain>
    </source>
</reference>
<comment type="similarity">
    <text evidence="1">Belongs to the argonaute family. Ago subfamily.</text>
</comment>
<accession>A0A9D4ZYK4</accession>
<dbReference type="PROSITE" id="PS50822">
    <property type="entry name" value="PIWI"/>
    <property type="match status" value="1"/>
</dbReference>
<dbReference type="InterPro" id="IPR036085">
    <property type="entry name" value="PAZ_dom_sf"/>
</dbReference>
<dbReference type="CDD" id="cd04657">
    <property type="entry name" value="Piwi_ago-like"/>
    <property type="match status" value="1"/>
</dbReference>
<feature type="domain" description="PAZ" evidence="6">
    <location>
        <begin position="569"/>
        <end position="683"/>
    </location>
</feature>
<dbReference type="AlphaFoldDB" id="A0A9D4ZYK4"/>
<dbReference type="Gene3D" id="3.30.420.10">
    <property type="entry name" value="Ribonuclease H-like superfamily/Ribonuclease H"/>
    <property type="match status" value="1"/>
</dbReference>
<dbReference type="Pfam" id="PF16486">
    <property type="entry name" value="ArgoN"/>
    <property type="match status" value="1"/>
</dbReference>
<keyword evidence="2" id="KW-0678">Repressor</keyword>
<dbReference type="InterPro" id="IPR045246">
    <property type="entry name" value="Piwi_ago-like"/>
</dbReference>
<evidence type="ECO:0000259" key="6">
    <source>
        <dbReference type="PROSITE" id="PS50821"/>
    </source>
</evidence>
<feature type="compositionally biased region" description="Low complexity" evidence="5">
    <location>
        <begin position="1"/>
        <end position="16"/>
    </location>
</feature>
<dbReference type="CDD" id="cd02846">
    <property type="entry name" value="PAZ_argonaute_like"/>
    <property type="match status" value="1"/>
</dbReference>
<evidence type="ECO:0008006" key="10">
    <source>
        <dbReference type="Google" id="ProtNLM"/>
    </source>
</evidence>
<dbReference type="InterPro" id="IPR012337">
    <property type="entry name" value="RNaseH-like_sf"/>
</dbReference>
<evidence type="ECO:0000256" key="2">
    <source>
        <dbReference type="ARBA" id="ARBA00022491"/>
    </source>
</evidence>
<dbReference type="Pfam" id="PF02171">
    <property type="entry name" value="Piwi"/>
    <property type="match status" value="1"/>
</dbReference>
<comment type="caution">
    <text evidence="8">The sequence shown here is derived from an EMBL/GenBank/DDBJ whole genome shotgun (WGS) entry which is preliminary data.</text>
</comment>
<dbReference type="SMART" id="SM00949">
    <property type="entry name" value="PAZ"/>
    <property type="match status" value="1"/>
</dbReference>
<keyword evidence="3" id="KW-0943">RNA-mediated gene silencing</keyword>
<dbReference type="Proteomes" id="UP001058974">
    <property type="component" value="Chromosome 7"/>
</dbReference>
<evidence type="ECO:0000256" key="4">
    <source>
        <dbReference type="ARBA" id="ARBA00023274"/>
    </source>
</evidence>
<dbReference type="EMBL" id="JAMSHJ010000007">
    <property type="protein sequence ID" value="KAI5387248.1"/>
    <property type="molecule type" value="Genomic_DNA"/>
</dbReference>
<dbReference type="InterPro" id="IPR003100">
    <property type="entry name" value="PAZ_dom"/>
</dbReference>
<evidence type="ECO:0000259" key="7">
    <source>
        <dbReference type="PROSITE" id="PS50822"/>
    </source>
</evidence>
<dbReference type="PANTHER" id="PTHR22891">
    <property type="entry name" value="EUKARYOTIC TRANSLATION INITIATION FACTOR 2C"/>
    <property type="match status" value="1"/>
</dbReference>
<feature type="region of interest" description="Disordered" evidence="5">
    <location>
        <begin position="250"/>
        <end position="269"/>
    </location>
</feature>
<dbReference type="GO" id="GO:0031047">
    <property type="term" value="P:regulatory ncRNA-mediated gene silencing"/>
    <property type="evidence" value="ECO:0007669"/>
    <property type="project" value="UniProtKB-KW"/>
</dbReference>
<feature type="region of interest" description="Disordered" evidence="5">
    <location>
        <begin position="274"/>
        <end position="324"/>
    </location>
</feature>
<evidence type="ECO:0000256" key="5">
    <source>
        <dbReference type="SAM" id="MobiDB-lite"/>
    </source>
</evidence>
<feature type="compositionally biased region" description="Gly residues" evidence="5">
    <location>
        <begin position="278"/>
        <end position="290"/>
    </location>
</feature>
<feature type="region of interest" description="Disordered" evidence="5">
    <location>
        <begin position="1"/>
        <end position="245"/>
    </location>
</feature>
<dbReference type="OrthoDB" id="10252740at2759"/>
<evidence type="ECO:0000256" key="1">
    <source>
        <dbReference type="ARBA" id="ARBA00008201"/>
    </source>
</evidence>
<feature type="compositionally biased region" description="Low complexity" evidence="5">
    <location>
        <begin position="302"/>
        <end position="316"/>
    </location>
</feature>
<feature type="compositionally biased region" description="Polar residues" evidence="5">
    <location>
        <begin position="250"/>
        <end position="259"/>
    </location>
</feature>
<dbReference type="Gene3D" id="2.170.260.10">
    <property type="entry name" value="paz domain"/>
    <property type="match status" value="1"/>
</dbReference>
<dbReference type="GO" id="GO:0003723">
    <property type="term" value="F:RNA binding"/>
    <property type="evidence" value="ECO:0007669"/>
    <property type="project" value="InterPro"/>
</dbReference>
<dbReference type="GO" id="GO:0051607">
    <property type="term" value="P:defense response to virus"/>
    <property type="evidence" value="ECO:0007669"/>
    <property type="project" value="UniProtKB-ARBA"/>
</dbReference>
<dbReference type="SMART" id="SM00950">
    <property type="entry name" value="Piwi"/>
    <property type="match status" value="1"/>
</dbReference>
<dbReference type="InterPro" id="IPR003165">
    <property type="entry name" value="Piwi"/>
</dbReference>
<dbReference type="InterPro" id="IPR014811">
    <property type="entry name" value="ArgoL1"/>
</dbReference>
<evidence type="ECO:0000313" key="9">
    <source>
        <dbReference type="Proteomes" id="UP001058974"/>
    </source>
</evidence>
<dbReference type="InterPro" id="IPR032474">
    <property type="entry name" value="Argonaute_N"/>
</dbReference>
<dbReference type="Pfam" id="PF08699">
    <property type="entry name" value="ArgoL1"/>
    <property type="match status" value="1"/>
</dbReference>
<dbReference type="Gene3D" id="3.40.50.2300">
    <property type="match status" value="1"/>
</dbReference>
<dbReference type="SUPFAM" id="SSF53098">
    <property type="entry name" value="Ribonuclease H-like"/>
    <property type="match status" value="1"/>
</dbReference>
<gene>
    <name evidence="8" type="ORF">KIW84_073406</name>
</gene>
<dbReference type="Pfam" id="PF02170">
    <property type="entry name" value="PAZ"/>
    <property type="match status" value="1"/>
</dbReference>
<dbReference type="GO" id="GO:1990904">
    <property type="term" value="C:ribonucleoprotein complex"/>
    <property type="evidence" value="ECO:0007669"/>
    <property type="project" value="UniProtKB-KW"/>
</dbReference>
<dbReference type="Gramene" id="Psat07G0340600-T1">
    <property type="protein sequence ID" value="KAI5387248.1"/>
    <property type="gene ID" value="KIW84_073406"/>
</dbReference>
<keyword evidence="4" id="KW-0687">Ribonucleoprotein</keyword>
<dbReference type="SUPFAM" id="SSF101690">
    <property type="entry name" value="PAZ domain"/>
    <property type="match status" value="1"/>
</dbReference>
<proteinExistence type="inferred from homology"/>
<keyword evidence="9" id="KW-1185">Reference proteome</keyword>
<sequence length="1185" mass="133080">MERGGYTNTTGNRNGNRGSGGNGRGRGRDFHQQQQPSAGCGGRGRGREFYQNQETSSGNGGGRGRARDFYQHQETSSGNGGGRGRAREFYPYQETSSGNGGGRGRARDFYPYQETSTGDGRGRGRAREFYQNQETSSGNGGGRGRARDFYQHQETSTGDGRGRGRAREFYQNQETSSGNGGGRGRPRDFYQHQETSTGDGRGRGRAREFYQNQETSSGNGGGRGRPRDFYQHQETSTGDGHGRGRAREFYQNQETSADNGGSRGRGREFHQRQETNAGAGGGGGGGGGGLQPQPQTCWSRRPNMSPSFTNTNSSSTPPLPITKHTNLQPQVQTHPLPDIGVLNVKEQPGESPATRPIHRPDKGGKAYIRRCKLHVNHFPVTYKPERTIMHYDVDVKATLPLRNASSPPKKISKFDLSLIRDKLLTERPTLLMTAYDGGTNIYSAGELPEETFTVEVSRGEDERAVSYTVTIKLVNKLELRKLGDYIEGGVYSIPRDILQGMDLVVKENPTRRTVALGRCFFPTNPTMKEMDLTGGIVAIGGFHHSLKTTSQGLSLCLDYSVLPFPKKMEVLDFLRERINHLNLDQFEKFRKVVEKELVGLKVNVTHRLTKQKYTIAGLTREKTRDITFPYLDEEGRNPPSRKYLTDYFKEKHSFNIEHKDIPCLIFRGSKTNYMPMELCILVEGQRYPTDSLDLYASTKLKNMSVASPKDRKSSIELMMTSPVGPHGGDILQYFGMDVIPSMTNVTGRVIEPPILKLGDPNGKSGTMNLRVEKCHWNLVGKSMVDGKPVEHWGILDFTSKGSRHKFNHYQFVTDLKEKYKMMAIDMKDPVLYEESEMKKLGDYNSLSKLLERINRQQPLQFLLCVMDRRDEGYKRLKWIAETKVGIVTQCCLSPNANKGKDQYLTNLALKINAKIGGSNVELLNRIPHFENDKHVMFIGADVNHPGSQDKASPSIVAVVATVNWPAANRYAARVLVQEHRMEKILNFGEVCLDLVTHYAKLNKARPGKIVIFRDGVGESQFHMVLTEELKDLKIAFERINYSPSITLIVAQKRHQTRLFPVDAKGVCTGNVFPGTVVDTDVVHPFEFDFYLCSHNGSLGTSKPTHYHVLWDEHKFSSDDLQKLIYNLCFTFARCTKSVSLVPPVYYADLAAYRGRLYYEARKSAKRNDEVFAKLHPDTENIMFFV</sequence>
<feature type="region of interest" description="Disordered" evidence="5">
    <location>
        <begin position="342"/>
        <end position="362"/>
    </location>
</feature>
<name>A0A9D4ZYK4_PEA</name>
<dbReference type="Gramene" id="PSAT_LOCUS31354_t1">
    <property type="protein sequence ID" value="CAL5213043.1"/>
    <property type="gene ID" value="PSAT_LOCUS31354"/>
</dbReference>
<dbReference type="SMART" id="SM01163">
    <property type="entry name" value="DUF1785"/>
    <property type="match status" value="1"/>
</dbReference>
<dbReference type="PROSITE" id="PS50821">
    <property type="entry name" value="PAZ"/>
    <property type="match status" value="1"/>
</dbReference>
<dbReference type="InterPro" id="IPR036397">
    <property type="entry name" value="RNaseH_sf"/>
</dbReference>
<protein>
    <recommendedName>
        <fullName evidence="10">Protein argonaute 2-like</fullName>
    </recommendedName>
</protein>
<evidence type="ECO:0000256" key="3">
    <source>
        <dbReference type="ARBA" id="ARBA00023158"/>
    </source>
</evidence>
<organism evidence="8 9">
    <name type="scientific">Pisum sativum</name>
    <name type="common">Garden pea</name>
    <name type="synonym">Lathyrus oleraceus</name>
    <dbReference type="NCBI Taxonomy" id="3888"/>
    <lineage>
        <taxon>Eukaryota</taxon>
        <taxon>Viridiplantae</taxon>
        <taxon>Streptophyta</taxon>
        <taxon>Embryophyta</taxon>
        <taxon>Tracheophyta</taxon>
        <taxon>Spermatophyta</taxon>
        <taxon>Magnoliopsida</taxon>
        <taxon>eudicotyledons</taxon>
        <taxon>Gunneridae</taxon>
        <taxon>Pentapetalae</taxon>
        <taxon>rosids</taxon>
        <taxon>fabids</taxon>
        <taxon>Fabales</taxon>
        <taxon>Fabaceae</taxon>
        <taxon>Papilionoideae</taxon>
        <taxon>50 kb inversion clade</taxon>
        <taxon>NPAAA clade</taxon>
        <taxon>Hologalegina</taxon>
        <taxon>IRL clade</taxon>
        <taxon>Fabeae</taxon>
        <taxon>Lathyrus</taxon>
    </lineage>
</organism>
<feature type="domain" description="Piwi" evidence="7">
    <location>
        <begin position="861"/>
        <end position="1159"/>
    </location>
</feature>
<evidence type="ECO:0000313" key="8">
    <source>
        <dbReference type="EMBL" id="KAI5387248.1"/>
    </source>
</evidence>